<feature type="transmembrane region" description="Helical" evidence="26">
    <location>
        <begin position="728"/>
        <end position="752"/>
    </location>
</feature>
<keyword evidence="8" id="KW-0769">Symport</keyword>
<dbReference type="AlphaFoldDB" id="A0A8J6HVE8"/>
<feature type="transmembrane region" description="Helical" evidence="26">
    <location>
        <begin position="415"/>
        <end position="435"/>
    </location>
</feature>
<name>A0A8J6HVE8_TENMO</name>
<evidence type="ECO:0000313" key="29">
    <source>
        <dbReference type="Proteomes" id="UP000719412"/>
    </source>
</evidence>
<dbReference type="InterPro" id="IPR036259">
    <property type="entry name" value="MFS_trans_sf"/>
</dbReference>
<dbReference type="InterPro" id="IPR011701">
    <property type="entry name" value="MFS"/>
</dbReference>
<evidence type="ECO:0000256" key="3">
    <source>
        <dbReference type="ARBA" id="ARBA00004638"/>
    </source>
</evidence>
<dbReference type="GO" id="GO:0006820">
    <property type="term" value="P:monoatomic anion transport"/>
    <property type="evidence" value="ECO:0007669"/>
    <property type="project" value="TreeGrafter"/>
</dbReference>
<organism evidence="28 29">
    <name type="scientific">Tenebrio molitor</name>
    <name type="common">Yellow mealworm beetle</name>
    <dbReference type="NCBI Taxonomy" id="7067"/>
    <lineage>
        <taxon>Eukaryota</taxon>
        <taxon>Metazoa</taxon>
        <taxon>Ecdysozoa</taxon>
        <taxon>Arthropoda</taxon>
        <taxon>Hexapoda</taxon>
        <taxon>Insecta</taxon>
        <taxon>Pterygota</taxon>
        <taxon>Neoptera</taxon>
        <taxon>Endopterygota</taxon>
        <taxon>Coleoptera</taxon>
        <taxon>Polyphaga</taxon>
        <taxon>Cucujiformia</taxon>
        <taxon>Tenebrionidae</taxon>
        <taxon>Tenebrio</taxon>
    </lineage>
</organism>
<reference evidence="28" key="2">
    <citation type="submission" date="2021-08" db="EMBL/GenBank/DDBJ databases">
        <authorList>
            <person name="Eriksson T."/>
        </authorList>
    </citation>
    <scope>NUCLEOTIDE SEQUENCE</scope>
    <source>
        <strain evidence="28">Stoneville</strain>
        <tissue evidence="28">Whole head</tissue>
    </source>
</reference>
<keyword evidence="9 26" id="KW-1133">Transmembrane helix</keyword>
<feature type="domain" description="Major facilitator superfamily (MFS) profile" evidence="27">
    <location>
        <begin position="357"/>
        <end position="807"/>
    </location>
</feature>
<dbReference type="InterPro" id="IPR020846">
    <property type="entry name" value="MFS_dom"/>
</dbReference>
<evidence type="ECO:0000256" key="4">
    <source>
        <dbReference type="ARBA" id="ARBA00004656"/>
    </source>
</evidence>
<evidence type="ECO:0000256" key="24">
    <source>
        <dbReference type="ARBA" id="ARBA00081195"/>
    </source>
</evidence>
<dbReference type="PANTHER" id="PTHR11662">
    <property type="entry name" value="SOLUTE CARRIER FAMILY 17"/>
    <property type="match status" value="1"/>
</dbReference>
<keyword evidence="7 26" id="KW-0812">Transmembrane</keyword>
<evidence type="ECO:0000256" key="9">
    <source>
        <dbReference type="ARBA" id="ARBA00022989"/>
    </source>
</evidence>
<feature type="transmembrane region" description="Helical" evidence="26">
    <location>
        <begin position="634"/>
        <end position="651"/>
    </location>
</feature>
<feature type="transmembrane region" description="Helical" evidence="26">
    <location>
        <begin position="532"/>
        <end position="552"/>
    </location>
</feature>
<feature type="transmembrane region" description="Helical" evidence="26">
    <location>
        <begin position="263"/>
        <end position="280"/>
    </location>
</feature>
<proteinExistence type="predicted"/>
<dbReference type="Pfam" id="PF07690">
    <property type="entry name" value="MFS_1"/>
    <property type="match status" value="2"/>
</dbReference>
<evidence type="ECO:0000259" key="27">
    <source>
        <dbReference type="PROSITE" id="PS50850"/>
    </source>
</evidence>
<evidence type="ECO:0000256" key="16">
    <source>
        <dbReference type="ARBA" id="ARBA00050554"/>
    </source>
</evidence>
<dbReference type="FunFam" id="1.20.1250.20:FF:000003">
    <property type="entry name" value="Solute carrier family 17 member 3"/>
    <property type="match status" value="2"/>
</dbReference>
<comment type="catalytic activity">
    <reaction evidence="19">
        <text>L-glutamate(out) = L-glutamate(in)</text>
        <dbReference type="Rhea" id="RHEA:66336"/>
        <dbReference type="ChEBI" id="CHEBI:29985"/>
    </reaction>
    <physiologicalReaction direction="left-to-right" evidence="19">
        <dbReference type="Rhea" id="RHEA:66337"/>
    </physiologicalReaction>
</comment>
<sequence length="846" mass="94839">MYILQSNLNIAIVAMTENKTIVLDNNTVVYRPEFDWDSKIQGHVLSSMFYGYISSQLFGGWLSAKIGGKKMFGIGIGVPALLTLITPWCARRSVYLLLTIRIKEGVFEGVTTPCISALWSKWAPPLERTMLTTLAFSGCYVGTLVSLPASAYLATVFGWPSIFYLFGSVSLVWFVIWWIFVAESPAEDPRILKEELDYIQNTLVKVDCKRNIRNPWKRIFTSKPVLAIVVAQFTYDWGFYMLFIELPTFMKDILKFDMGQSGILSSLPYLAMAVMLPLSGQVADWFRKKKCYTTTQIRKSLTCGSFVTNAALMLAATFSTSSTLTVVCLVLAGGLGVWSWSGFGGKTCPSWMFWKKRRYVLAIMAFFGLFNLYTLQSNLSIAIVVMTENKTIVLDDNSVVYRPEFDWDSKIQGHVLSSVFYGFTSSQLFGGWLSAKIGGKKMFGIGIGVPALLTLMTPWCAKRSVYLLLTIRIIEGVFEGVTYPCIYAMWSKWSPPLERTMLATLAFSGCYVGILVSMTASAYLATVLGWPSIFYFFGGVGLVWFVIWWIFVAESPAEDPRILKEELEYIRNSLRNVDAKRNIRHPWKRIFTSMPVLAIVVAQLTYDWGFYFLLTELPKFMKDKLNYDLDKTGVLSSLPYLVMAIMLPFSGQVADWFRKKKFFTTTQVRKSLTCGAFVMNAVLMLVAAFSTSSTLTVVYLVLAGGLGVCAWSGFGVNHLDIAPQHASVIMGVSNSVGTLAGIFGPVVVGYIVTAQRKLTNADDNLDNKVGNLICLDCSYDYTEDRFVIGMIHVRKTLDINPYVLSTIPSTFSVNYQHFHIIPCRICDERTRLTTTAPAVLKRFEGI</sequence>
<keyword evidence="10" id="KW-0770">Synapse</keyword>
<evidence type="ECO:0000256" key="17">
    <source>
        <dbReference type="ARBA" id="ARBA00050625"/>
    </source>
</evidence>
<evidence type="ECO:0000256" key="22">
    <source>
        <dbReference type="ARBA" id="ARBA00069713"/>
    </source>
</evidence>
<evidence type="ECO:0000256" key="13">
    <source>
        <dbReference type="ARBA" id="ARBA00023228"/>
    </source>
</evidence>
<dbReference type="GO" id="GO:0046942">
    <property type="term" value="P:carboxylic acid transport"/>
    <property type="evidence" value="ECO:0007669"/>
    <property type="project" value="UniProtKB-ARBA"/>
</dbReference>
<comment type="caution">
    <text evidence="28">The sequence shown here is derived from an EMBL/GenBank/DDBJ whole genome shotgun (WGS) entry which is preliminary data.</text>
</comment>
<dbReference type="GO" id="GO:0016323">
    <property type="term" value="C:basolateral plasma membrane"/>
    <property type="evidence" value="ECO:0007669"/>
    <property type="project" value="UniProtKB-SubCell"/>
</dbReference>
<dbReference type="CDD" id="cd17318">
    <property type="entry name" value="MFS_SLC17"/>
    <property type="match status" value="1"/>
</dbReference>
<dbReference type="EMBL" id="JABDTM020010466">
    <property type="protein sequence ID" value="KAH0820873.1"/>
    <property type="molecule type" value="Genomic_DNA"/>
</dbReference>
<feature type="transmembrane region" description="Helical" evidence="26">
    <location>
        <begin position="131"/>
        <end position="155"/>
    </location>
</feature>
<dbReference type="Gene3D" id="1.20.1250.20">
    <property type="entry name" value="MFS general substrate transporter like domains"/>
    <property type="match status" value="3"/>
</dbReference>
<evidence type="ECO:0000256" key="5">
    <source>
        <dbReference type="ARBA" id="ARBA00022448"/>
    </source>
</evidence>
<keyword evidence="29" id="KW-1185">Reference proteome</keyword>
<feature type="transmembrane region" description="Helical" evidence="26">
    <location>
        <begin position="465"/>
        <end position="490"/>
    </location>
</feature>
<protein>
    <recommendedName>
        <fullName evidence="22">Sialin</fullName>
    </recommendedName>
    <alternativeName>
        <fullName evidence="25">H(+)/nitrate cotransporter</fullName>
    </alternativeName>
    <alternativeName>
        <fullName evidence="23">H(+)/sialic acid cotransporter</fullName>
    </alternativeName>
    <alternativeName>
        <fullName evidence="24">Vesicular excitatory amino acid transporter</fullName>
    </alternativeName>
</protein>
<evidence type="ECO:0000256" key="14">
    <source>
        <dbReference type="ARBA" id="ARBA00023329"/>
    </source>
</evidence>
<feature type="transmembrane region" description="Helical" evidence="26">
    <location>
        <begin position="324"/>
        <end position="343"/>
    </location>
</feature>
<comment type="catalytic activity">
    <reaction evidence="20">
        <text>D-glucuronate(out) + H(+)(out) = D-glucuronate(in) + H(+)(in)</text>
        <dbReference type="Rhea" id="RHEA:72591"/>
        <dbReference type="ChEBI" id="CHEBI:15378"/>
        <dbReference type="ChEBI" id="CHEBI:58720"/>
    </reaction>
    <physiologicalReaction direction="left-to-right" evidence="20">
        <dbReference type="Rhea" id="RHEA:72592"/>
    </physiologicalReaction>
</comment>
<feature type="transmembrane region" description="Helical" evidence="26">
    <location>
        <begin position="672"/>
        <end position="691"/>
    </location>
</feature>
<feature type="transmembrane region" description="Helical" evidence="26">
    <location>
        <begin position="359"/>
        <end position="386"/>
    </location>
</feature>
<dbReference type="PROSITE" id="PS50850">
    <property type="entry name" value="MFS"/>
    <property type="match status" value="1"/>
</dbReference>
<keyword evidence="13" id="KW-0458">Lysosome</keyword>
<comment type="subcellular location">
    <subcellularLocation>
        <location evidence="2">Basolateral cell membrane</location>
        <topology evidence="2">Multi-pass membrane protein</topology>
    </subcellularLocation>
    <subcellularLocation>
        <location evidence="3">Cytoplasmic vesicle</location>
        <location evidence="3">Secretory vesicle membrane</location>
        <topology evidence="3">Multi-pass membrane protein</topology>
    </subcellularLocation>
    <subcellularLocation>
        <location evidence="1">Cytoplasmic vesicle</location>
        <location evidence="1">Secretory vesicle</location>
        <location evidence="1">Synaptic vesicle membrane</location>
    </subcellularLocation>
    <subcellularLocation>
        <location evidence="4">Lysosome membrane</location>
    </subcellularLocation>
</comment>
<evidence type="ECO:0000256" key="2">
    <source>
        <dbReference type="ARBA" id="ARBA00004554"/>
    </source>
</evidence>
<evidence type="ECO:0000256" key="6">
    <source>
        <dbReference type="ARBA" id="ARBA00022475"/>
    </source>
</evidence>
<dbReference type="GO" id="GO:0005765">
    <property type="term" value="C:lysosomal membrane"/>
    <property type="evidence" value="ECO:0007669"/>
    <property type="project" value="UniProtKB-SubCell"/>
</dbReference>
<keyword evidence="12" id="KW-0325">Glycoprotein</keyword>
<evidence type="ECO:0000313" key="28">
    <source>
        <dbReference type="EMBL" id="KAH0820873.1"/>
    </source>
</evidence>
<feature type="transmembrane region" description="Helical" evidence="26">
    <location>
        <begin position="442"/>
        <end position="459"/>
    </location>
</feature>
<evidence type="ECO:0000256" key="20">
    <source>
        <dbReference type="ARBA" id="ARBA00051612"/>
    </source>
</evidence>
<dbReference type="PANTHER" id="PTHR11662:SF455">
    <property type="entry name" value="GH23975P"/>
    <property type="match status" value="1"/>
</dbReference>
<feature type="transmembrane region" description="Helical" evidence="26">
    <location>
        <begin position="161"/>
        <end position="181"/>
    </location>
</feature>
<keyword evidence="14" id="KW-0968">Cytoplasmic vesicle</keyword>
<keyword evidence="5" id="KW-0813">Transport</keyword>
<comment type="catalytic activity">
    <reaction evidence="15">
        <text>2 nitrate(out) + H(+)(out) = 2 nitrate(in) + H(+)(in)</text>
        <dbReference type="Rhea" id="RHEA:71539"/>
        <dbReference type="ChEBI" id="CHEBI:15378"/>
        <dbReference type="ChEBI" id="CHEBI:17632"/>
    </reaction>
    <physiologicalReaction direction="left-to-right" evidence="15">
        <dbReference type="Rhea" id="RHEA:71540"/>
    </physiologicalReaction>
</comment>
<evidence type="ECO:0000256" key="12">
    <source>
        <dbReference type="ARBA" id="ARBA00023180"/>
    </source>
</evidence>
<dbReference type="InterPro" id="IPR050382">
    <property type="entry name" value="MFS_Na/Anion_cotransporter"/>
</dbReference>
<comment type="function">
    <text evidence="21">Receptor for CM101, a polysaccharide produced by group B Streptococcus with antipathoangiogenic properties.</text>
</comment>
<evidence type="ECO:0000256" key="25">
    <source>
        <dbReference type="ARBA" id="ARBA00081925"/>
    </source>
</evidence>
<comment type="catalytic activity">
    <reaction evidence="18">
        <text>N-acetyl-L-aspartyl-L-glutamate(out) = N-acetyl-L-aspartyl-L-glutamate(in)</text>
        <dbReference type="Rhea" id="RHEA:72599"/>
        <dbReference type="ChEBI" id="CHEBI:76931"/>
    </reaction>
    <physiologicalReaction direction="left-to-right" evidence="18">
        <dbReference type="Rhea" id="RHEA:72600"/>
    </physiologicalReaction>
</comment>
<evidence type="ECO:0000256" key="26">
    <source>
        <dbReference type="SAM" id="Phobius"/>
    </source>
</evidence>
<evidence type="ECO:0000256" key="23">
    <source>
        <dbReference type="ARBA" id="ARBA00080244"/>
    </source>
</evidence>
<comment type="catalytic activity">
    <reaction evidence="17">
        <text>N-acetylneuraminate(in) + H(+)(in) = N-acetylneuraminate(out) + H(+)(out)</text>
        <dbReference type="Rhea" id="RHEA:28987"/>
        <dbReference type="ChEBI" id="CHEBI:15378"/>
        <dbReference type="ChEBI" id="CHEBI:35418"/>
    </reaction>
    <physiologicalReaction direction="right-to-left" evidence="17">
        <dbReference type="Rhea" id="RHEA:28989"/>
    </physiologicalReaction>
</comment>
<feature type="transmembrane region" description="Helical" evidence="26">
    <location>
        <begin position="697"/>
        <end position="716"/>
    </location>
</feature>
<feature type="transmembrane region" description="Helical" evidence="26">
    <location>
        <begin position="590"/>
        <end position="614"/>
    </location>
</feature>
<keyword evidence="11 26" id="KW-0472">Membrane</keyword>
<reference evidence="28" key="1">
    <citation type="journal article" date="2020" name="J Insects Food Feed">
        <title>The yellow mealworm (Tenebrio molitor) genome: a resource for the emerging insects as food and feed industry.</title>
        <authorList>
            <person name="Eriksson T."/>
            <person name="Andere A."/>
            <person name="Kelstrup H."/>
            <person name="Emery V."/>
            <person name="Picard C."/>
        </authorList>
    </citation>
    <scope>NUCLEOTIDE SEQUENCE</scope>
    <source>
        <strain evidence="28">Stoneville</strain>
        <tissue evidence="28">Whole head</tissue>
    </source>
</reference>
<evidence type="ECO:0000256" key="21">
    <source>
        <dbReference type="ARBA" id="ARBA00056891"/>
    </source>
</evidence>
<dbReference type="GO" id="GO:0015293">
    <property type="term" value="F:symporter activity"/>
    <property type="evidence" value="ECO:0007669"/>
    <property type="project" value="UniProtKB-KW"/>
</dbReference>
<dbReference type="Proteomes" id="UP000719412">
    <property type="component" value="Unassembled WGS sequence"/>
</dbReference>
<evidence type="ECO:0000256" key="19">
    <source>
        <dbReference type="ARBA" id="ARBA00051447"/>
    </source>
</evidence>
<evidence type="ECO:0000256" key="8">
    <source>
        <dbReference type="ARBA" id="ARBA00022847"/>
    </source>
</evidence>
<feature type="transmembrane region" description="Helical" evidence="26">
    <location>
        <begin position="301"/>
        <end position="318"/>
    </location>
</feature>
<gene>
    <name evidence="28" type="ORF">GEV33_001918</name>
</gene>
<evidence type="ECO:0000256" key="10">
    <source>
        <dbReference type="ARBA" id="ARBA00023018"/>
    </source>
</evidence>
<dbReference type="SUPFAM" id="SSF103473">
    <property type="entry name" value="MFS general substrate transporter"/>
    <property type="match status" value="2"/>
</dbReference>
<evidence type="ECO:0000256" key="7">
    <source>
        <dbReference type="ARBA" id="ARBA00022692"/>
    </source>
</evidence>
<comment type="catalytic activity">
    <reaction evidence="16">
        <text>L-aspartate(out) = L-aspartate(in)</text>
        <dbReference type="Rhea" id="RHEA:66332"/>
        <dbReference type="ChEBI" id="CHEBI:29991"/>
    </reaction>
    <physiologicalReaction direction="left-to-right" evidence="16">
        <dbReference type="Rhea" id="RHEA:66333"/>
    </physiologicalReaction>
</comment>
<evidence type="ECO:0000256" key="11">
    <source>
        <dbReference type="ARBA" id="ARBA00023136"/>
    </source>
</evidence>
<feature type="transmembrane region" description="Helical" evidence="26">
    <location>
        <begin position="502"/>
        <end position="526"/>
    </location>
</feature>
<evidence type="ECO:0000256" key="1">
    <source>
        <dbReference type="ARBA" id="ARBA00004432"/>
    </source>
</evidence>
<dbReference type="FunFam" id="1.20.1250.20:FF:000067">
    <property type="entry name" value="sialin isoform X2"/>
    <property type="match status" value="2"/>
</dbReference>
<evidence type="ECO:0000256" key="18">
    <source>
        <dbReference type="ARBA" id="ARBA00051403"/>
    </source>
</evidence>
<accession>A0A8J6HVE8</accession>
<dbReference type="GO" id="GO:0030672">
    <property type="term" value="C:synaptic vesicle membrane"/>
    <property type="evidence" value="ECO:0007669"/>
    <property type="project" value="UniProtKB-SubCell"/>
</dbReference>
<keyword evidence="6" id="KW-1003">Cell membrane</keyword>
<evidence type="ECO:0000256" key="15">
    <source>
        <dbReference type="ARBA" id="ARBA00050101"/>
    </source>
</evidence>
<feature type="transmembrane region" description="Helical" evidence="26">
    <location>
        <begin position="225"/>
        <end position="243"/>
    </location>
</feature>